<dbReference type="Gene3D" id="3.30.530.20">
    <property type="match status" value="1"/>
</dbReference>
<comment type="similarity">
    <text evidence="1">Belongs to the AHA1 family.</text>
</comment>
<name>A0A5F1ZA42_9LEPT</name>
<keyword evidence="4" id="KW-1185">Reference proteome</keyword>
<dbReference type="CDD" id="cd08897">
    <property type="entry name" value="SRPBCC_CalC_Aha1-like_4"/>
    <property type="match status" value="1"/>
</dbReference>
<gene>
    <name evidence="3" type="ORF">EHQ30_07795</name>
</gene>
<evidence type="ECO:0000313" key="4">
    <source>
        <dbReference type="Proteomes" id="UP000297891"/>
    </source>
</evidence>
<dbReference type="SUPFAM" id="SSF55961">
    <property type="entry name" value="Bet v1-like"/>
    <property type="match status" value="1"/>
</dbReference>
<dbReference type="Pfam" id="PF08327">
    <property type="entry name" value="AHSA1"/>
    <property type="match status" value="1"/>
</dbReference>
<organism evidence="3 4">
    <name type="scientific">Leptospira brenneri</name>
    <dbReference type="NCBI Taxonomy" id="2023182"/>
    <lineage>
        <taxon>Bacteria</taxon>
        <taxon>Pseudomonadati</taxon>
        <taxon>Spirochaetota</taxon>
        <taxon>Spirochaetia</taxon>
        <taxon>Leptospirales</taxon>
        <taxon>Leptospiraceae</taxon>
        <taxon>Leptospira</taxon>
    </lineage>
</organism>
<reference evidence="3" key="1">
    <citation type="journal article" date="2019" name="PLoS Negl. Trop. Dis.">
        <title>Revisiting the worldwide diversity of Leptospira species in the environment.</title>
        <authorList>
            <person name="Vincent A.T."/>
            <person name="Schiettekatte O."/>
            <person name="Bourhy P."/>
            <person name="Veyrier F.J."/>
            <person name="Picardeau M."/>
        </authorList>
    </citation>
    <scope>NUCLEOTIDE SEQUENCE [LARGE SCALE GENOMIC DNA]</scope>
    <source>
        <strain evidence="3">201800277</strain>
    </source>
</reference>
<accession>A0A5F1ZA42</accession>
<dbReference type="EMBL" id="RQFP01000001">
    <property type="protein sequence ID" value="TGK96495.1"/>
    <property type="molecule type" value="Genomic_DNA"/>
</dbReference>
<comment type="caution">
    <text evidence="3">The sequence shown here is derived from an EMBL/GenBank/DDBJ whole genome shotgun (WGS) entry which is preliminary data.</text>
</comment>
<protein>
    <submittedName>
        <fullName evidence="3">Activator of HSP90 ATPase</fullName>
    </submittedName>
</protein>
<dbReference type="Proteomes" id="UP000297891">
    <property type="component" value="Unassembled WGS sequence"/>
</dbReference>
<sequence>MGSQQITVQSTISADNKKVWDYYNQPEHITHWNFASDDWQCPWAKIDLRVGGKYSARMEAKDGSFGFEFEATYDKVIDQKLIGYTMEDGRKATVEFESLGNNTQVTVKFDAENENSIEMQQGGWQAILDNFKKYVESR</sequence>
<dbReference type="InterPro" id="IPR023393">
    <property type="entry name" value="START-like_dom_sf"/>
</dbReference>
<dbReference type="OrthoDB" id="384974at2"/>
<evidence type="ECO:0000259" key="2">
    <source>
        <dbReference type="Pfam" id="PF08327"/>
    </source>
</evidence>
<dbReference type="InterPro" id="IPR013538">
    <property type="entry name" value="ASHA1/2-like_C"/>
</dbReference>
<feature type="domain" description="Activator of Hsp90 ATPase homologue 1/2-like C-terminal" evidence="2">
    <location>
        <begin position="16"/>
        <end position="136"/>
    </location>
</feature>
<evidence type="ECO:0000313" key="3">
    <source>
        <dbReference type="EMBL" id="TGK96495.1"/>
    </source>
</evidence>
<proteinExistence type="inferred from homology"/>
<dbReference type="AlphaFoldDB" id="A0A5F1ZA42"/>
<evidence type="ECO:0000256" key="1">
    <source>
        <dbReference type="ARBA" id="ARBA00006817"/>
    </source>
</evidence>
<dbReference type="RefSeq" id="WP_135676755.1">
    <property type="nucleotide sequence ID" value="NZ_RQFP01000001.1"/>
</dbReference>